<sequence>MEKVSIDDVPVQNSPLGVHSVRKPVSSVLGTEHFAMNYFELEPEESFSGGLHTHHDQEEVFYVESGTARFEVGLDHEEIVVDEGELVRFAPGEFQTGYNDGEDTLVGWALGAPDSKHDWDDIESVVDCRECGEETPHGLDLTDEGRFELTCLDCGTSFTV</sequence>
<dbReference type="PANTHER" id="PTHR35848:SF9">
    <property type="entry name" value="SLL1358 PROTEIN"/>
    <property type="match status" value="1"/>
</dbReference>
<dbReference type="GeneID" id="74941214"/>
<dbReference type="RefSeq" id="WP_260594171.1">
    <property type="nucleotide sequence ID" value="NZ_CP104003.1"/>
</dbReference>
<organism evidence="3 4">
    <name type="scientific">Salinirubellus salinus</name>
    <dbReference type="NCBI Taxonomy" id="1364945"/>
    <lineage>
        <taxon>Archaea</taxon>
        <taxon>Methanobacteriati</taxon>
        <taxon>Methanobacteriota</taxon>
        <taxon>Stenosarchaea group</taxon>
        <taxon>Halobacteria</taxon>
        <taxon>Halobacteriales</taxon>
        <taxon>Natronomonadaceae</taxon>
        <taxon>Salinirubellus</taxon>
    </lineage>
</organism>
<dbReference type="Proteomes" id="UP001057580">
    <property type="component" value="Chromosome"/>
</dbReference>
<dbReference type="KEGG" id="ssai:N0B31_02290"/>
<dbReference type="SUPFAM" id="SSF51182">
    <property type="entry name" value="RmlC-like cupins"/>
    <property type="match status" value="1"/>
</dbReference>
<feature type="domain" description="Cupin type-2" evidence="2">
    <location>
        <begin position="38"/>
        <end position="105"/>
    </location>
</feature>
<dbReference type="InterPro" id="IPR011051">
    <property type="entry name" value="RmlC_Cupin_sf"/>
</dbReference>
<dbReference type="Pfam" id="PF07883">
    <property type="entry name" value="Cupin_2"/>
    <property type="match status" value="1"/>
</dbReference>
<keyword evidence="4" id="KW-1185">Reference proteome</keyword>
<evidence type="ECO:0000313" key="3">
    <source>
        <dbReference type="EMBL" id="UWM55119.1"/>
    </source>
</evidence>
<accession>A0A9E7R4K8</accession>
<dbReference type="PANTHER" id="PTHR35848">
    <property type="entry name" value="OXALATE-BINDING PROTEIN"/>
    <property type="match status" value="1"/>
</dbReference>
<dbReference type="InterPro" id="IPR013096">
    <property type="entry name" value="Cupin_2"/>
</dbReference>
<evidence type="ECO:0000259" key="2">
    <source>
        <dbReference type="Pfam" id="PF07883"/>
    </source>
</evidence>
<gene>
    <name evidence="3" type="ORF">N0B31_02290</name>
</gene>
<dbReference type="AlphaFoldDB" id="A0A9E7R4K8"/>
<dbReference type="Gene3D" id="2.60.120.10">
    <property type="entry name" value="Jelly Rolls"/>
    <property type="match status" value="1"/>
</dbReference>
<evidence type="ECO:0000313" key="4">
    <source>
        <dbReference type="Proteomes" id="UP001057580"/>
    </source>
</evidence>
<proteinExistence type="predicted"/>
<dbReference type="InterPro" id="IPR051610">
    <property type="entry name" value="GPI/OXD"/>
</dbReference>
<protein>
    <submittedName>
        <fullName evidence="3">Cupin domain-containing protein</fullName>
    </submittedName>
</protein>
<evidence type="ECO:0000256" key="1">
    <source>
        <dbReference type="ARBA" id="ARBA00022723"/>
    </source>
</evidence>
<keyword evidence="1" id="KW-0479">Metal-binding</keyword>
<dbReference type="InterPro" id="IPR014710">
    <property type="entry name" value="RmlC-like_jellyroll"/>
</dbReference>
<reference evidence="3" key="1">
    <citation type="submission" date="2022-09" db="EMBL/GenBank/DDBJ databases">
        <title>Diverse halophilic archaea isolated from saline environments.</title>
        <authorList>
            <person name="Cui H.-L."/>
        </authorList>
    </citation>
    <scope>NUCLEOTIDE SEQUENCE</scope>
    <source>
        <strain evidence="3">ZS-35-S2</strain>
    </source>
</reference>
<dbReference type="EMBL" id="CP104003">
    <property type="protein sequence ID" value="UWM55119.1"/>
    <property type="molecule type" value="Genomic_DNA"/>
</dbReference>
<dbReference type="GO" id="GO:0046872">
    <property type="term" value="F:metal ion binding"/>
    <property type="evidence" value="ECO:0007669"/>
    <property type="project" value="UniProtKB-KW"/>
</dbReference>
<name>A0A9E7R4K8_9EURY</name>